<accession>A0A6A3CWF4</accession>
<dbReference type="AlphaFoldDB" id="A0A6A3CWF4"/>
<dbReference type="GO" id="GO:0007165">
    <property type="term" value="P:signal transduction"/>
    <property type="evidence" value="ECO:0007669"/>
    <property type="project" value="TreeGrafter"/>
</dbReference>
<dbReference type="InterPro" id="IPR052751">
    <property type="entry name" value="Plant_MAPKKK"/>
</dbReference>
<organism evidence="2 3">
    <name type="scientific">Hibiscus syriacus</name>
    <name type="common">Rose of Sharon</name>
    <dbReference type="NCBI Taxonomy" id="106335"/>
    <lineage>
        <taxon>Eukaryota</taxon>
        <taxon>Viridiplantae</taxon>
        <taxon>Streptophyta</taxon>
        <taxon>Embryophyta</taxon>
        <taxon>Tracheophyta</taxon>
        <taxon>Spermatophyta</taxon>
        <taxon>Magnoliopsida</taxon>
        <taxon>eudicotyledons</taxon>
        <taxon>Gunneridae</taxon>
        <taxon>Pentapetalae</taxon>
        <taxon>rosids</taxon>
        <taxon>malvids</taxon>
        <taxon>Malvales</taxon>
        <taxon>Malvaceae</taxon>
        <taxon>Malvoideae</taxon>
        <taxon>Hibiscus</taxon>
    </lineage>
</organism>
<gene>
    <name evidence="2" type="ORF">F3Y22_tig00002793pilonHSYRG00257</name>
</gene>
<dbReference type="SUPFAM" id="SSF56112">
    <property type="entry name" value="Protein kinase-like (PK-like)"/>
    <property type="match status" value="1"/>
</dbReference>
<evidence type="ECO:0000313" key="2">
    <source>
        <dbReference type="EMBL" id="KAE8731672.1"/>
    </source>
</evidence>
<protein>
    <recommendedName>
        <fullName evidence="1">Protein kinase domain-containing protein</fullName>
    </recommendedName>
</protein>
<keyword evidence="3" id="KW-1185">Reference proteome</keyword>
<reference evidence="2" key="1">
    <citation type="submission" date="2019-09" db="EMBL/GenBank/DDBJ databases">
        <title>Draft genome information of white flower Hibiscus syriacus.</title>
        <authorList>
            <person name="Kim Y.-M."/>
        </authorList>
    </citation>
    <scope>NUCLEOTIDE SEQUENCE [LARGE SCALE GENOMIC DNA]</scope>
    <source>
        <strain evidence="2">YM2019G1</strain>
    </source>
</reference>
<dbReference type="InterPro" id="IPR000719">
    <property type="entry name" value="Prot_kinase_dom"/>
</dbReference>
<dbReference type="GO" id="GO:0005524">
    <property type="term" value="F:ATP binding"/>
    <property type="evidence" value="ECO:0007669"/>
    <property type="project" value="InterPro"/>
</dbReference>
<dbReference type="PANTHER" id="PTHR48011:SF51">
    <property type="entry name" value="PROTEIN KINASE SUPERFAMILY PROTEIN"/>
    <property type="match status" value="1"/>
</dbReference>
<dbReference type="InterPro" id="IPR001245">
    <property type="entry name" value="Ser-Thr/Tyr_kinase_cat_dom"/>
</dbReference>
<dbReference type="Gene3D" id="1.10.510.10">
    <property type="entry name" value="Transferase(Phosphotransferase) domain 1"/>
    <property type="match status" value="2"/>
</dbReference>
<dbReference type="Proteomes" id="UP000436088">
    <property type="component" value="Unassembled WGS sequence"/>
</dbReference>
<evidence type="ECO:0000259" key="1">
    <source>
        <dbReference type="PROSITE" id="PS50011"/>
    </source>
</evidence>
<comment type="caution">
    <text evidence="2">The sequence shown here is derived from an EMBL/GenBank/DDBJ whole genome shotgun (WGS) entry which is preliminary data.</text>
</comment>
<feature type="domain" description="Protein kinase" evidence="1">
    <location>
        <begin position="1"/>
        <end position="225"/>
    </location>
</feature>
<proteinExistence type="predicted"/>
<dbReference type="Pfam" id="PF07714">
    <property type="entry name" value="PK_Tyr_Ser-Thr"/>
    <property type="match status" value="1"/>
</dbReference>
<dbReference type="InterPro" id="IPR011009">
    <property type="entry name" value="Kinase-like_dom_sf"/>
</dbReference>
<dbReference type="EMBL" id="VEPZ02000193">
    <property type="protein sequence ID" value="KAE8731672.1"/>
    <property type="molecule type" value="Genomic_DNA"/>
</dbReference>
<sequence>MMGSDLKVVKGMSFRTGQLTEWVKWKRLGSGGFRDVYLATLTKPYLRSVAVKFCESPSPSLQKEYRVLRHFLHSPNIVQCYGESITVEDGVTNHNLLLEYAADGNLLKFDQDVRWENSRIWCEIADFGLAKQPGEREEYAIVSPYLQGTLMYMSPETFYEGKIGAAMDIWSLGCTIVEMKTGKPPSMETMEITDIIPQRMSKSGKDFLTRCFAMDPNQQRTAKSL</sequence>
<dbReference type="PROSITE" id="PS50011">
    <property type="entry name" value="PROTEIN_KINASE_DOM"/>
    <property type="match status" value="1"/>
</dbReference>
<dbReference type="GO" id="GO:0004672">
    <property type="term" value="F:protein kinase activity"/>
    <property type="evidence" value="ECO:0007669"/>
    <property type="project" value="InterPro"/>
</dbReference>
<evidence type="ECO:0000313" key="3">
    <source>
        <dbReference type="Proteomes" id="UP000436088"/>
    </source>
</evidence>
<dbReference type="Pfam" id="PF00069">
    <property type="entry name" value="Pkinase"/>
    <property type="match status" value="1"/>
</dbReference>
<dbReference type="PANTHER" id="PTHR48011">
    <property type="entry name" value="CCR4-NOT TRANSCRIPTIONAL COMPLEX SUBUNIT CAF120-RELATED"/>
    <property type="match status" value="1"/>
</dbReference>
<name>A0A6A3CWF4_HIBSY</name>